<evidence type="ECO:0000256" key="7">
    <source>
        <dbReference type="ARBA" id="ARBA00022989"/>
    </source>
</evidence>
<keyword evidence="5" id="KW-0997">Cell inner membrane</keyword>
<dbReference type="InterPro" id="IPR010052">
    <property type="entry name" value="T2SS_protein-GspI"/>
</dbReference>
<evidence type="ECO:0000256" key="9">
    <source>
        <dbReference type="SAM" id="Phobius"/>
    </source>
</evidence>
<comment type="similarity">
    <text evidence="2">Belongs to the GSP I family.</text>
</comment>
<dbReference type="GO" id="GO:0015628">
    <property type="term" value="P:protein secretion by the type II secretion system"/>
    <property type="evidence" value="ECO:0007669"/>
    <property type="project" value="InterPro"/>
</dbReference>
<dbReference type="EMBL" id="UOFY01000069">
    <property type="protein sequence ID" value="VAX11514.1"/>
    <property type="molecule type" value="Genomic_DNA"/>
</dbReference>
<accession>A0A3B1BI75</accession>
<dbReference type="PANTHER" id="PTHR38779:SF2">
    <property type="entry name" value="TYPE II SECRETION SYSTEM PROTEIN I-RELATED"/>
    <property type="match status" value="1"/>
</dbReference>
<reference evidence="11" key="1">
    <citation type="submission" date="2018-06" db="EMBL/GenBank/DDBJ databases">
        <authorList>
            <person name="Zhirakovskaya E."/>
        </authorList>
    </citation>
    <scope>NUCLEOTIDE SEQUENCE</scope>
</reference>
<evidence type="ECO:0000256" key="2">
    <source>
        <dbReference type="ARBA" id="ARBA00008358"/>
    </source>
</evidence>
<feature type="transmembrane region" description="Helical" evidence="9">
    <location>
        <begin position="12"/>
        <end position="32"/>
    </location>
</feature>
<dbReference type="NCBIfam" id="TIGR01707">
    <property type="entry name" value="gspI"/>
    <property type="match status" value="1"/>
</dbReference>
<keyword evidence="6 9" id="KW-0812">Transmembrane</keyword>
<dbReference type="NCBIfam" id="TIGR02532">
    <property type="entry name" value="IV_pilin_GFxxxE"/>
    <property type="match status" value="1"/>
</dbReference>
<dbReference type="PROSITE" id="PS00409">
    <property type="entry name" value="PROKAR_NTER_METHYL"/>
    <property type="match status" value="1"/>
</dbReference>
<keyword evidence="8 9" id="KW-0472">Membrane</keyword>
<sequence>MITTHNKNTRGFTLLEVLVALAILAITLSALLKASGSYARNASYLKEKTLAQWIAQNKAAEYQLQKAFPRTGNREGDVNFALQEWRWRVKVSNTDDNRLRRMDIDIILDGGDFKNPIASLVAFVGQPL</sequence>
<name>A0A3B1BI75_9ZZZZ</name>
<evidence type="ECO:0000256" key="5">
    <source>
        <dbReference type="ARBA" id="ARBA00022519"/>
    </source>
</evidence>
<dbReference type="InterPro" id="IPR012902">
    <property type="entry name" value="N_methyl_site"/>
</dbReference>
<evidence type="ECO:0000256" key="8">
    <source>
        <dbReference type="ARBA" id="ARBA00023136"/>
    </source>
</evidence>
<comment type="subcellular location">
    <subcellularLocation>
        <location evidence="1">Cell inner membrane</location>
        <topology evidence="1">Single-pass membrane protein</topology>
    </subcellularLocation>
</comment>
<keyword evidence="4" id="KW-0488">Methylation</keyword>
<organism evidence="11">
    <name type="scientific">hydrothermal vent metagenome</name>
    <dbReference type="NCBI Taxonomy" id="652676"/>
    <lineage>
        <taxon>unclassified sequences</taxon>
        <taxon>metagenomes</taxon>
        <taxon>ecological metagenomes</taxon>
    </lineage>
</organism>
<evidence type="ECO:0000256" key="4">
    <source>
        <dbReference type="ARBA" id="ARBA00022481"/>
    </source>
</evidence>
<dbReference type="PANTHER" id="PTHR38779">
    <property type="entry name" value="TYPE II SECRETION SYSTEM PROTEIN I-RELATED"/>
    <property type="match status" value="1"/>
</dbReference>
<dbReference type="AlphaFoldDB" id="A0A3B1BI75"/>
<proteinExistence type="inferred from homology"/>
<dbReference type="SUPFAM" id="SSF54523">
    <property type="entry name" value="Pili subunits"/>
    <property type="match status" value="1"/>
</dbReference>
<evidence type="ECO:0000256" key="3">
    <source>
        <dbReference type="ARBA" id="ARBA00022475"/>
    </source>
</evidence>
<keyword evidence="3" id="KW-1003">Cell membrane</keyword>
<dbReference type="InterPro" id="IPR003413">
    <property type="entry name" value="T2SS_GspI_C"/>
</dbReference>
<gene>
    <name evidence="11" type="ORF">MNBD_GAMMA25-1015</name>
</gene>
<evidence type="ECO:0000259" key="10">
    <source>
        <dbReference type="Pfam" id="PF02501"/>
    </source>
</evidence>
<feature type="domain" description="Type II secretion system protein GspI C-terminal" evidence="10">
    <location>
        <begin position="45"/>
        <end position="124"/>
    </location>
</feature>
<dbReference type="Pfam" id="PF02501">
    <property type="entry name" value="T2SSI"/>
    <property type="match status" value="1"/>
</dbReference>
<dbReference type="GO" id="GO:0015627">
    <property type="term" value="C:type II protein secretion system complex"/>
    <property type="evidence" value="ECO:0007669"/>
    <property type="project" value="InterPro"/>
</dbReference>
<keyword evidence="7 9" id="KW-1133">Transmembrane helix</keyword>
<dbReference type="InterPro" id="IPR045584">
    <property type="entry name" value="Pilin-like"/>
</dbReference>
<evidence type="ECO:0000256" key="1">
    <source>
        <dbReference type="ARBA" id="ARBA00004377"/>
    </source>
</evidence>
<dbReference type="Pfam" id="PF07963">
    <property type="entry name" value="N_methyl"/>
    <property type="match status" value="1"/>
</dbReference>
<evidence type="ECO:0000256" key="6">
    <source>
        <dbReference type="ARBA" id="ARBA00022692"/>
    </source>
</evidence>
<dbReference type="Gene3D" id="3.30.1300.30">
    <property type="entry name" value="GSPII I/J protein-like"/>
    <property type="match status" value="1"/>
</dbReference>
<protein>
    <recommendedName>
        <fullName evidence="10">Type II secretion system protein GspI C-terminal domain-containing protein</fullName>
    </recommendedName>
</protein>
<evidence type="ECO:0000313" key="11">
    <source>
        <dbReference type="EMBL" id="VAX11514.1"/>
    </source>
</evidence>
<dbReference type="GO" id="GO:0005886">
    <property type="term" value="C:plasma membrane"/>
    <property type="evidence" value="ECO:0007669"/>
    <property type="project" value="UniProtKB-SubCell"/>
</dbReference>